<evidence type="ECO:0000313" key="2">
    <source>
        <dbReference type="EMBL" id="KAF8001560.1"/>
    </source>
</evidence>
<proteinExistence type="predicted"/>
<dbReference type="Proteomes" id="UP000649328">
    <property type="component" value="Unassembled WGS sequence"/>
</dbReference>
<feature type="compositionally biased region" description="Acidic residues" evidence="1">
    <location>
        <begin position="518"/>
        <end position="527"/>
    </location>
</feature>
<name>A0A8H7LBJ4_9ASCO</name>
<evidence type="ECO:0000313" key="3">
    <source>
        <dbReference type="Proteomes" id="UP000649328"/>
    </source>
</evidence>
<organism evidence="2 3">
    <name type="scientific">Metschnikowia pulcherrima</name>
    <dbReference type="NCBI Taxonomy" id="27326"/>
    <lineage>
        <taxon>Eukaryota</taxon>
        <taxon>Fungi</taxon>
        <taxon>Dikarya</taxon>
        <taxon>Ascomycota</taxon>
        <taxon>Saccharomycotina</taxon>
        <taxon>Pichiomycetes</taxon>
        <taxon>Metschnikowiaceae</taxon>
        <taxon>Metschnikowia</taxon>
    </lineage>
</organism>
<comment type="caution">
    <text evidence="2">The sequence shown here is derived from an EMBL/GenBank/DDBJ whole genome shotgun (WGS) entry which is preliminary data.</text>
</comment>
<feature type="region of interest" description="Disordered" evidence="1">
    <location>
        <begin position="515"/>
        <end position="559"/>
    </location>
</feature>
<accession>A0A8H7LBJ4</accession>
<feature type="compositionally biased region" description="Basic residues" evidence="1">
    <location>
        <begin position="51"/>
        <end position="62"/>
    </location>
</feature>
<dbReference type="OrthoDB" id="21629at2759"/>
<feature type="compositionally biased region" description="Basic and acidic residues" evidence="1">
    <location>
        <begin position="821"/>
        <end position="838"/>
    </location>
</feature>
<evidence type="ECO:0000256" key="1">
    <source>
        <dbReference type="SAM" id="MobiDB-lite"/>
    </source>
</evidence>
<keyword evidence="3" id="KW-1185">Reference proteome</keyword>
<feature type="region of interest" description="Disordered" evidence="1">
    <location>
        <begin position="26"/>
        <end position="87"/>
    </location>
</feature>
<feature type="region of interest" description="Disordered" evidence="1">
    <location>
        <begin position="605"/>
        <end position="861"/>
    </location>
</feature>
<feature type="compositionally biased region" description="Polar residues" evidence="1">
    <location>
        <begin position="845"/>
        <end position="861"/>
    </location>
</feature>
<sequence>MEEHIDGKHLIAGTNCYFNYGEDGEKRQTQLSGLPPRLAPQLTGTLDSRMSAKKKKKKRKNSGKSAGEAVPTASGAAENGTTSKPKFTVGDVTFVDPDAEYPESRVIKVGPNGDLIVESLEDEFPREDETITTTKMVPPVPTIPAKLAHKILGFDEEQRAFWDGMSTEAQKQIFTIDGDAITESMRQQQKELASRNIQADSGSSHDHLWTQNSKCYCSRCERNDLHIVNIIDEGFDNYMEELLDGLWEQFELQYHDLKPESKFIDVASAENVLHDKYIEAQNVQRFAEIKEIQTAGANAGEMFSTVRNLELFYYMEHILIPMMEREFANLKNTTELTTEEKRGQVDTLSCVHQILRLIQSMNDRTRLLRISKGVGVKPLSPKEFQKMVVSDNLIDCLHSFLKEGLPGIPKAIEFVKILSSIGSAKERHFPDVTEQMSKFADMFQNNNGKSFVDVVAKLKASEEAMHEEEEEEPELDHYALKNPFSHCKCDFHNQLSKQFESARSQVMNEELDTHELGIDEDDFDDEHDCEKKHIHDHDEDEDEYDDPLDDSETDEEEAEERRFKELRGFFFMEARKVIVRRFQDSYKKRVSEDRTKKFIEELEAEENAKKERELKKMQQREKQREKKRLQQLEKEEKRKQKEAEELEKEALVKKKRDELRAEQMRRENELKLKKEKEKMKKIEALKLKEQLELKRKEELMERQRQIEQEEKKKQEMQAQKEKQEQEEREEQRRLQELREKQELKEKQEREAEQELKKSQEREAKQKLKERQEHEAQQELKERREREAKRDLKEKQKREAKQELEQRQEREANQMPKTKQRIRIESEQQEGKTRIESKNKALKHVTATQSPSKDKLTQTQPIPDNEKKVNEKVVAHDNLKAHEKEKNLKEYLMPGEKNELSAPFELQKDLETKSQAVVSPPNALENHNQELDANTSFLAPKNHLLELLYHARPRTVSTTSGDSLDFFNDQVTASRMGTGYSPSKNPALVYQPDTWNPSNAGTYQGDSVISPNLERPQFLNGAAGSSNTWGLKNTQDVFNQQSVASPLMSNLPASTVWSPNYASRGNSIWGTSALGNAEQQTPSLWGPHSQGDLLSPKNNKDAIQSAAFKAIQDVRGTKDVSGEASSAMSIFQAAKTFLNDPALKMSEFLQALHSSAKYHFDIIYDDFGSVTDIQATIQPERIFGTTSIANRSPSPQQTHVPHLFHTQPPFSQPDHGPKFLAFAQNPLPLSQPLGQPVYQPGLGQDPFQLPNGAFQPSMPVNPQFSLTPGAPGQHVHGPENPPFQLGPIHASSENVSQFDSKISETMQGSLNQLGIPQVRNTIW</sequence>
<gene>
    <name evidence="2" type="ORF">HF325_004061</name>
</gene>
<feature type="compositionally biased region" description="Basic and acidic residues" evidence="1">
    <location>
        <begin position="528"/>
        <end position="537"/>
    </location>
</feature>
<protein>
    <recommendedName>
        <fullName evidence="4">Stress response protein NST1</fullName>
    </recommendedName>
</protein>
<feature type="compositionally biased region" description="Basic and acidic residues" evidence="1">
    <location>
        <begin position="605"/>
        <end position="811"/>
    </location>
</feature>
<reference evidence="2" key="1">
    <citation type="submission" date="2020-10" db="EMBL/GenBank/DDBJ databases">
        <title>The Whole-Genome Sequence of Metschnikowia persimmonesis, a Novel Endophytic Yeast Species Isolated from Medicinal Plant Diospyros kaki Thumb.</title>
        <authorList>
            <person name="Rahmat E."/>
            <person name="Kang Y."/>
        </authorList>
    </citation>
    <scope>NUCLEOTIDE SEQUENCE</scope>
    <source>
        <strain evidence="2">KIOM G15050</strain>
    </source>
</reference>
<dbReference type="EMBL" id="JACBPP010000005">
    <property type="protein sequence ID" value="KAF8001560.1"/>
    <property type="molecule type" value="Genomic_DNA"/>
</dbReference>
<feature type="compositionally biased region" description="Acidic residues" evidence="1">
    <location>
        <begin position="538"/>
        <end position="558"/>
    </location>
</feature>
<evidence type="ECO:0008006" key="4">
    <source>
        <dbReference type="Google" id="ProtNLM"/>
    </source>
</evidence>